<dbReference type="InterPro" id="IPR018540">
    <property type="entry name" value="Spo0E-like"/>
</dbReference>
<accession>A0A0A5I5Y5</accession>
<protein>
    <submittedName>
        <fullName evidence="1">Sporulation protein Spo0E</fullName>
    </submittedName>
</protein>
<dbReference type="SUPFAM" id="SSF140500">
    <property type="entry name" value="BAS1536-like"/>
    <property type="match status" value="1"/>
</dbReference>
<dbReference type="OrthoDB" id="1684520at2"/>
<evidence type="ECO:0000313" key="2">
    <source>
        <dbReference type="Proteomes" id="UP000030403"/>
    </source>
</evidence>
<dbReference type="EMBL" id="AVPF01000003">
    <property type="protein sequence ID" value="KGX91242.1"/>
    <property type="molecule type" value="Genomic_DNA"/>
</dbReference>
<dbReference type="Pfam" id="PF09388">
    <property type="entry name" value="SpoOE-like"/>
    <property type="match status" value="1"/>
</dbReference>
<dbReference type="InterPro" id="IPR036638">
    <property type="entry name" value="HLH_DNA-bd_sf"/>
</dbReference>
<organism evidence="1 2">
    <name type="scientific">Pontibacillus marinus BH030004 = DSM 16465</name>
    <dbReference type="NCBI Taxonomy" id="1385511"/>
    <lineage>
        <taxon>Bacteria</taxon>
        <taxon>Bacillati</taxon>
        <taxon>Bacillota</taxon>
        <taxon>Bacilli</taxon>
        <taxon>Bacillales</taxon>
        <taxon>Bacillaceae</taxon>
        <taxon>Pontibacillus</taxon>
    </lineage>
</organism>
<dbReference type="Gene3D" id="4.10.280.10">
    <property type="entry name" value="Helix-loop-helix DNA-binding domain"/>
    <property type="match status" value="1"/>
</dbReference>
<dbReference type="GO" id="GO:0046983">
    <property type="term" value="F:protein dimerization activity"/>
    <property type="evidence" value="ECO:0007669"/>
    <property type="project" value="InterPro"/>
</dbReference>
<dbReference type="Proteomes" id="UP000030403">
    <property type="component" value="Unassembled WGS sequence"/>
</dbReference>
<dbReference type="AlphaFoldDB" id="A0A0A5I5Y5"/>
<name>A0A0A5I5Y5_9BACI</name>
<dbReference type="GO" id="GO:0043937">
    <property type="term" value="P:regulation of sporulation"/>
    <property type="evidence" value="ECO:0007669"/>
    <property type="project" value="InterPro"/>
</dbReference>
<dbReference type="eggNOG" id="ENOG5030CEH">
    <property type="taxonomic scope" value="Bacteria"/>
</dbReference>
<keyword evidence="2" id="KW-1185">Reference proteome</keyword>
<reference evidence="1 2" key="1">
    <citation type="submission" date="2013-08" db="EMBL/GenBank/DDBJ databases">
        <authorList>
            <person name="Huang J."/>
            <person name="Wang G."/>
        </authorList>
    </citation>
    <scope>NUCLEOTIDE SEQUENCE [LARGE SCALE GENOMIC DNA]</scope>
    <source>
        <strain evidence="1 2">BH030004</strain>
    </source>
</reference>
<dbReference type="InterPro" id="IPR037208">
    <property type="entry name" value="Spo0E-like_sf"/>
</dbReference>
<dbReference type="RefSeq" id="WP_027445372.1">
    <property type="nucleotide sequence ID" value="NZ_AULJ01000008.1"/>
</dbReference>
<proteinExistence type="predicted"/>
<evidence type="ECO:0000313" key="1">
    <source>
        <dbReference type="EMBL" id="KGX91242.1"/>
    </source>
</evidence>
<sequence length="64" mass="7438">MFTSCKCLSIEETKFIISMLRQRMINVGLKKGLNHAHTIEISQILDIYLTDLQNRKNQIRTSVT</sequence>
<comment type="caution">
    <text evidence="1">The sequence shown here is derived from an EMBL/GenBank/DDBJ whole genome shotgun (WGS) entry which is preliminary data.</text>
</comment>
<gene>
    <name evidence="1" type="ORF">N783_11230</name>
</gene>